<evidence type="ECO:0000259" key="1">
    <source>
        <dbReference type="PROSITE" id="PS51154"/>
    </source>
</evidence>
<dbReference type="SUPFAM" id="SSF52949">
    <property type="entry name" value="Macro domain-like"/>
    <property type="match status" value="1"/>
</dbReference>
<name>A0A8H2M557_9FIRM</name>
<gene>
    <name evidence="2" type="primary">ymdB</name>
    <name evidence="2" type="ORF">NCTC13150_00634</name>
</gene>
<proteinExistence type="predicted"/>
<keyword evidence="2" id="KW-0378">Hydrolase</keyword>
<evidence type="ECO:0000313" key="3">
    <source>
        <dbReference type="Proteomes" id="UP000377798"/>
    </source>
</evidence>
<dbReference type="AlphaFoldDB" id="A0A8H2M557"/>
<dbReference type="CDD" id="cd02908">
    <property type="entry name" value="Macro_OAADPr_deacetylase"/>
    <property type="match status" value="1"/>
</dbReference>
<reference evidence="2 3" key="1">
    <citation type="submission" date="2019-02" db="EMBL/GenBank/DDBJ databases">
        <authorList>
            <consortium name="Pathogen Informatics"/>
        </authorList>
    </citation>
    <scope>NUCLEOTIDE SEQUENCE [LARGE SCALE GENOMIC DNA]</scope>
    <source>
        <strain evidence="2 3">3012STDY7089603</strain>
    </source>
</reference>
<dbReference type="SMART" id="SM00506">
    <property type="entry name" value="A1pp"/>
    <property type="match status" value="1"/>
</dbReference>
<dbReference type="Pfam" id="PF01661">
    <property type="entry name" value="Macro"/>
    <property type="match status" value="1"/>
</dbReference>
<dbReference type="NCBIfam" id="NF001664">
    <property type="entry name" value="PRK00431.1-6"/>
    <property type="match status" value="1"/>
</dbReference>
<keyword evidence="3" id="KW-1185">Reference proteome</keyword>
<dbReference type="PANTHER" id="PTHR11106:SF27">
    <property type="entry name" value="MACRO DOMAIN-CONTAINING PROTEIN"/>
    <property type="match status" value="1"/>
</dbReference>
<dbReference type="PANTHER" id="PTHR11106">
    <property type="entry name" value="GANGLIOSIDE INDUCED DIFFERENTIATION ASSOCIATED PROTEIN 2-RELATED"/>
    <property type="match status" value="1"/>
</dbReference>
<dbReference type="Proteomes" id="UP000377798">
    <property type="component" value="Unassembled WGS sequence"/>
</dbReference>
<dbReference type="Gene3D" id="3.40.220.10">
    <property type="entry name" value="Leucine Aminopeptidase, subunit E, domain 1"/>
    <property type="match status" value="1"/>
</dbReference>
<protein>
    <submittedName>
        <fullName evidence="2">O-acetyl-ADP-ribose deacetylase</fullName>
        <ecNumber evidence="2">3.5.1.-</ecNumber>
    </submittedName>
</protein>
<comment type="caution">
    <text evidence="2">The sequence shown here is derived from an EMBL/GenBank/DDBJ whole genome shotgun (WGS) entry which is preliminary data.</text>
</comment>
<sequence>MFHIVKGDITQCPVDGIVNAANPSLLGGGGVDGAIHKAAGPGLLEECKKLAGCPTGQARITDGYQLKAKKVIHTVGPIYQDGLHREADLLRSAYQSSLELAREYGLKTLAFPLISGGVYGYPLQECMAIAIENLQAAEKDFQDIYLVLFTEDLKEMALRIQKDGEER</sequence>
<dbReference type="EMBL" id="CAACYI010000001">
    <property type="protein sequence ID" value="VFB16118.1"/>
    <property type="molecule type" value="Genomic_DNA"/>
</dbReference>
<dbReference type="EC" id="3.5.1.-" evidence="2"/>
<dbReference type="PROSITE" id="PS51154">
    <property type="entry name" value="MACRO"/>
    <property type="match status" value="1"/>
</dbReference>
<dbReference type="RefSeq" id="WP_131748621.1">
    <property type="nucleotide sequence ID" value="NZ_CAACYI010000001.1"/>
</dbReference>
<feature type="domain" description="Macro" evidence="1">
    <location>
        <begin position="1"/>
        <end position="157"/>
    </location>
</feature>
<accession>A0A8H2M557</accession>
<dbReference type="InterPro" id="IPR002589">
    <property type="entry name" value="Macro_dom"/>
</dbReference>
<evidence type="ECO:0000313" key="2">
    <source>
        <dbReference type="EMBL" id="VFB16118.1"/>
    </source>
</evidence>
<dbReference type="InterPro" id="IPR043472">
    <property type="entry name" value="Macro_dom-like"/>
</dbReference>
<dbReference type="GO" id="GO:0016787">
    <property type="term" value="F:hydrolase activity"/>
    <property type="evidence" value="ECO:0007669"/>
    <property type="project" value="UniProtKB-KW"/>
</dbReference>
<organism evidence="2 3">
    <name type="scientific">Urinicoccus massiliensis</name>
    <dbReference type="NCBI Taxonomy" id="1723382"/>
    <lineage>
        <taxon>Bacteria</taxon>
        <taxon>Bacillati</taxon>
        <taxon>Bacillota</taxon>
        <taxon>Tissierellia</taxon>
        <taxon>Tissierellales</taxon>
        <taxon>Peptoniphilaceae</taxon>
        <taxon>Urinicoccus</taxon>
    </lineage>
</organism>